<comment type="pathway">
    <text evidence="7">Glycan biosynthesis; glycogen biosynthesis.</text>
</comment>
<dbReference type="EMBL" id="AFNU02000002">
    <property type="protein sequence ID" value="ERJ13327.1"/>
    <property type="molecule type" value="Genomic_DNA"/>
</dbReference>
<dbReference type="InParanoid" id="U2DYJ6"/>
<dbReference type="NCBIfam" id="NF001898">
    <property type="entry name" value="PRK00654.1-1"/>
    <property type="match status" value="1"/>
</dbReference>
<evidence type="ECO:0000313" key="11">
    <source>
        <dbReference type="Proteomes" id="UP000005707"/>
    </source>
</evidence>
<dbReference type="OrthoDB" id="9808590at2"/>
<dbReference type="InterPro" id="IPR011835">
    <property type="entry name" value="GS/SS"/>
</dbReference>
<dbReference type="InterPro" id="IPR001296">
    <property type="entry name" value="Glyco_trans_1"/>
</dbReference>
<dbReference type="SUPFAM" id="SSF53756">
    <property type="entry name" value="UDP-Glycosyltransferase/glycogen phosphorylase"/>
    <property type="match status" value="1"/>
</dbReference>
<evidence type="ECO:0000256" key="7">
    <source>
        <dbReference type="HAMAP-Rule" id="MF_00484"/>
    </source>
</evidence>
<evidence type="ECO:0000313" key="10">
    <source>
        <dbReference type="EMBL" id="ERJ13327.1"/>
    </source>
</evidence>
<dbReference type="PANTHER" id="PTHR45825">
    <property type="entry name" value="GRANULE-BOUND STARCH SYNTHASE 1, CHLOROPLASTIC/AMYLOPLASTIC"/>
    <property type="match status" value="1"/>
</dbReference>
<dbReference type="Proteomes" id="UP000005707">
    <property type="component" value="Unassembled WGS sequence"/>
</dbReference>
<dbReference type="PANTHER" id="PTHR45825:SF11">
    <property type="entry name" value="ALPHA AMYLASE DOMAIN-CONTAINING PROTEIN"/>
    <property type="match status" value="1"/>
</dbReference>
<dbReference type="FunCoup" id="U2DYJ6">
    <property type="interactions" value="83"/>
</dbReference>
<proteinExistence type="inferred from homology"/>
<dbReference type="EC" id="2.4.1.21" evidence="7"/>
<comment type="similarity">
    <text evidence="3 7">Belongs to the glycosyltransferase 1 family. Bacterial/plant glycogen synthase subfamily.</text>
</comment>
<dbReference type="UniPathway" id="UPA00164"/>
<evidence type="ECO:0000256" key="4">
    <source>
        <dbReference type="ARBA" id="ARBA00022676"/>
    </source>
</evidence>
<dbReference type="Gene3D" id="3.40.50.2000">
    <property type="entry name" value="Glycogen Phosphorylase B"/>
    <property type="match status" value="2"/>
</dbReference>
<keyword evidence="5 7" id="KW-0808">Transferase</keyword>
<dbReference type="Pfam" id="PF00534">
    <property type="entry name" value="Glycos_transf_1"/>
    <property type="match status" value="1"/>
</dbReference>
<evidence type="ECO:0000259" key="9">
    <source>
        <dbReference type="Pfam" id="PF08323"/>
    </source>
</evidence>
<dbReference type="RefSeq" id="WP_008826680.1">
    <property type="nucleotide sequence ID" value="NZ_AFNU02000002.1"/>
</dbReference>
<feature type="domain" description="Starch synthase catalytic" evidence="9">
    <location>
        <begin position="60"/>
        <end position="293"/>
    </location>
</feature>
<reference evidence="10 11" key="2">
    <citation type="journal article" date="2013" name="PLoS ONE">
        <title>INDIGO - INtegrated Data Warehouse of MIcrobial GenOmes with Examples from the Red Sea Extremophiles.</title>
        <authorList>
            <person name="Alam I."/>
            <person name="Antunes A."/>
            <person name="Kamau A.A."/>
            <person name="Ba Alawi W."/>
            <person name="Kalkatawi M."/>
            <person name="Stingl U."/>
            <person name="Bajic V.B."/>
        </authorList>
    </citation>
    <scope>NUCLEOTIDE SEQUENCE [LARGE SCALE GENOMIC DNA]</scope>
    <source>
        <strain evidence="10 11">SSD-17B</strain>
    </source>
</reference>
<evidence type="ECO:0000259" key="8">
    <source>
        <dbReference type="Pfam" id="PF00534"/>
    </source>
</evidence>
<dbReference type="CDD" id="cd03791">
    <property type="entry name" value="GT5_Glycogen_synthase_DULL1-like"/>
    <property type="match status" value="1"/>
</dbReference>
<keyword evidence="11" id="KW-1185">Reference proteome</keyword>
<name>U2DYJ6_9MOLU</name>
<evidence type="ECO:0000256" key="6">
    <source>
        <dbReference type="ARBA" id="ARBA00023056"/>
    </source>
</evidence>
<keyword evidence="6 7" id="KW-0320">Glycogen biosynthesis</keyword>
<gene>
    <name evidence="7" type="primary">glgA</name>
    <name evidence="10" type="ORF">HLPCO_000956</name>
</gene>
<dbReference type="eggNOG" id="COG0297">
    <property type="taxonomic scope" value="Bacteria"/>
</dbReference>
<dbReference type="AlphaFoldDB" id="U2DYJ6"/>
<dbReference type="GO" id="GO:0009011">
    <property type="term" value="F:alpha-1,4-glucan glucosyltransferase (ADP-glucose donor) activity"/>
    <property type="evidence" value="ECO:0007669"/>
    <property type="project" value="UniProtKB-UniRule"/>
</dbReference>
<dbReference type="Gene3D" id="1.10.10.2480">
    <property type="match status" value="1"/>
</dbReference>
<dbReference type="InterPro" id="IPR013534">
    <property type="entry name" value="Starch_synth_cat_dom"/>
</dbReference>
<comment type="catalytic activity">
    <reaction evidence="1 7">
        <text>[(1-&gt;4)-alpha-D-glucosyl](n) + ADP-alpha-D-glucose = [(1-&gt;4)-alpha-D-glucosyl](n+1) + ADP + H(+)</text>
        <dbReference type="Rhea" id="RHEA:18189"/>
        <dbReference type="Rhea" id="RHEA-COMP:9584"/>
        <dbReference type="Rhea" id="RHEA-COMP:9587"/>
        <dbReference type="ChEBI" id="CHEBI:15378"/>
        <dbReference type="ChEBI" id="CHEBI:15444"/>
        <dbReference type="ChEBI" id="CHEBI:57498"/>
        <dbReference type="ChEBI" id="CHEBI:456216"/>
        <dbReference type="EC" id="2.4.1.21"/>
    </reaction>
</comment>
<sequence>MRLCDYAKEINLKSRKIIEILNKHGYDIKSHLTEIGEDLIADFEKLKDFHSIDIDERKINVLIVTTEALPFVRETGLADVMGSLPKELTKHNIEVSVVLPKYGLIPEHYQSEMTFIKRFNVKVGEKDVYCGVETLKHNRVNYYFIENEFYFNRDTLYDHKDEGEMFAFFDRAVLEMLNKINYKPDIIHLNDWYTGMIPLMYNVDYCFKEGYEEIRTIFTIHNIENQGRFDQSILTKACGVSDDYYADGTTRMNNHVNFLKTAIVTSDYVTTVSPTYAKEIQESHNGGGLHDIISFRDCKLKGIMNGINYDTYNPETDQNIFFNFTKDSIEKKVENKLSLQDLLGLPPDETIPLIGMVTPINEQRGMELLINSFDALMNLGVQLVILGRGETQYEDFFTEMEEVYPEQFQAVLSVNNELAHKIYASSDLILMPSRFEPCGLSQMIAMRYGTIPVVREIGGLKDCIVPYNEYNMTGNGFGFRNYDPDEMIDILNYAVTIFKRQDHWHNIMQSAMNCDFSWDHSAMEYVKLYKQVLNY</sequence>
<accession>U2DYJ6</accession>
<dbReference type="STRING" id="1033810.HLPCO_000956"/>
<reference evidence="10 11" key="1">
    <citation type="journal article" date="2011" name="J. Bacteriol.">
        <title>Genome sequence of Haloplasma contractile, an unusual contractile bacterium from a deep-sea anoxic brine lake.</title>
        <authorList>
            <person name="Antunes A."/>
            <person name="Alam I."/>
            <person name="El Dorry H."/>
            <person name="Siam R."/>
            <person name="Robertson A."/>
            <person name="Bajic V.B."/>
            <person name="Stingl U."/>
        </authorList>
    </citation>
    <scope>NUCLEOTIDE SEQUENCE [LARGE SCALE GENOMIC DNA]</scope>
    <source>
        <strain evidence="10 11">SSD-17B</strain>
    </source>
</reference>
<evidence type="ECO:0000256" key="5">
    <source>
        <dbReference type="ARBA" id="ARBA00022679"/>
    </source>
</evidence>
<comment type="function">
    <text evidence="2 7">Synthesizes alpha-1,4-glucan chains using ADP-glucose.</text>
</comment>
<dbReference type="GO" id="GO:0004373">
    <property type="term" value="F:alpha-1,4-glucan glucosyltransferase (UDP-glucose donor) activity"/>
    <property type="evidence" value="ECO:0007669"/>
    <property type="project" value="InterPro"/>
</dbReference>
<dbReference type="Pfam" id="PF08323">
    <property type="entry name" value="Glyco_transf_5"/>
    <property type="match status" value="1"/>
</dbReference>
<dbReference type="HAMAP" id="MF_00484">
    <property type="entry name" value="Glycogen_synth"/>
    <property type="match status" value="1"/>
</dbReference>
<feature type="domain" description="Glycosyl transferase family 1" evidence="8">
    <location>
        <begin position="348"/>
        <end position="502"/>
    </location>
</feature>
<organism evidence="10 11">
    <name type="scientific">Haloplasma contractile SSD-17B</name>
    <dbReference type="NCBI Taxonomy" id="1033810"/>
    <lineage>
        <taxon>Bacteria</taxon>
        <taxon>Bacillati</taxon>
        <taxon>Mycoplasmatota</taxon>
        <taxon>Mollicutes</taxon>
        <taxon>Haloplasmatales</taxon>
        <taxon>Haloplasmataceae</taxon>
        <taxon>Haloplasma</taxon>
    </lineage>
</organism>
<feature type="binding site" evidence="7">
    <location>
        <position position="73"/>
    </location>
    <ligand>
        <name>ADP-alpha-D-glucose</name>
        <dbReference type="ChEBI" id="CHEBI:57498"/>
    </ligand>
</feature>
<keyword evidence="4 7" id="KW-0328">Glycosyltransferase</keyword>
<evidence type="ECO:0000256" key="2">
    <source>
        <dbReference type="ARBA" id="ARBA00002764"/>
    </source>
</evidence>
<comment type="caution">
    <text evidence="10">The sequence shown here is derived from an EMBL/GenBank/DDBJ whole genome shotgun (WGS) entry which is preliminary data.</text>
</comment>
<evidence type="ECO:0000256" key="3">
    <source>
        <dbReference type="ARBA" id="ARBA00010281"/>
    </source>
</evidence>
<protein>
    <recommendedName>
        <fullName evidence="7">Glycogen synthase</fullName>
        <ecNumber evidence="7">2.4.1.21</ecNumber>
    </recommendedName>
    <alternativeName>
        <fullName evidence="7">Starch [bacterial glycogen] synthase</fullName>
    </alternativeName>
</protein>
<dbReference type="NCBIfam" id="TIGR02095">
    <property type="entry name" value="glgA"/>
    <property type="match status" value="1"/>
</dbReference>
<evidence type="ECO:0000256" key="1">
    <source>
        <dbReference type="ARBA" id="ARBA00001478"/>
    </source>
</evidence>
<dbReference type="GO" id="GO:0005978">
    <property type="term" value="P:glycogen biosynthetic process"/>
    <property type="evidence" value="ECO:0007669"/>
    <property type="project" value="UniProtKB-UniRule"/>
</dbReference>